<evidence type="ECO:0000256" key="6">
    <source>
        <dbReference type="ARBA" id="ARBA00023136"/>
    </source>
</evidence>
<comment type="subcellular location">
    <subcellularLocation>
        <location evidence="1">Cell membrane</location>
        <topology evidence="1">Multi-pass membrane protein</topology>
    </subcellularLocation>
</comment>
<evidence type="ECO:0000256" key="5">
    <source>
        <dbReference type="ARBA" id="ARBA00022989"/>
    </source>
</evidence>
<feature type="transmembrane region" description="Helical" evidence="7">
    <location>
        <begin position="126"/>
        <end position="147"/>
    </location>
</feature>
<keyword evidence="5 7" id="KW-1133">Transmembrane helix</keyword>
<feature type="transmembrane region" description="Helical" evidence="7">
    <location>
        <begin position="233"/>
        <end position="262"/>
    </location>
</feature>
<evidence type="ECO:0000256" key="4">
    <source>
        <dbReference type="ARBA" id="ARBA00022692"/>
    </source>
</evidence>
<evidence type="ECO:0000256" key="7">
    <source>
        <dbReference type="SAM" id="Phobius"/>
    </source>
</evidence>
<dbReference type="GO" id="GO:0005886">
    <property type="term" value="C:plasma membrane"/>
    <property type="evidence" value="ECO:0007669"/>
    <property type="project" value="UniProtKB-SubCell"/>
</dbReference>
<sequence length="344" mass="35168">MDFDRRRVAFRVVVAVAIAALLVTGVGWDRVLRNLRDANLAVYAFAPLGAALALLAGGEGTRVALGFPVWSVRGALARRAFYGAAIVRNFLPAGNVGGGGFVAYTVSRHGDVTVSEAIAGVTGWEFVMMVASAVVGGVGVLAVAAVGQDPSGTVGLFVAFAAVLAAIAAAGVLLDAYRAGVATAVTRIAGALEPVLERVVPGYDAPLDAERVRRGLDEFFATLRRLAADRSRFATMVAAAHAAWLCWMIPLFVSLLAVGVVVSPAVVMVAVTVSGFARAVPLPAGVGPVDVALGGVLVAFTPHSLGELASALVLYRSSMLLVQVMAGGLSLWTLDVAATGGFAD</sequence>
<evidence type="ECO:0000256" key="1">
    <source>
        <dbReference type="ARBA" id="ARBA00004651"/>
    </source>
</evidence>
<dbReference type="Pfam" id="PF03706">
    <property type="entry name" value="LPG_synthase_TM"/>
    <property type="match status" value="1"/>
</dbReference>
<accession>A0A0U5H081</accession>
<name>A0A0U5H081_9EURY</name>
<feature type="transmembrane region" description="Helical" evidence="7">
    <location>
        <begin position="40"/>
        <end position="58"/>
    </location>
</feature>
<feature type="transmembrane region" description="Helical" evidence="7">
    <location>
        <begin position="9"/>
        <end position="28"/>
    </location>
</feature>
<evidence type="ECO:0000313" key="9">
    <source>
        <dbReference type="Proteomes" id="UP000066737"/>
    </source>
</evidence>
<proteinExistence type="inferred from homology"/>
<evidence type="ECO:0000256" key="2">
    <source>
        <dbReference type="ARBA" id="ARBA00011061"/>
    </source>
</evidence>
<keyword evidence="3" id="KW-1003">Cell membrane</keyword>
<comment type="similarity">
    <text evidence="2">Belongs to the UPF0104 family.</text>
</comment>
<dbReference type="EMBL" id="LN831302">
    <property type="protein sequence ID" value="CQH49908.1"/>
    <property type="molecule type" value="Genomic_DNA"/>
</dbReference>
<protein>
    <submittedName>
        <fullName evidence="8">UPF0104 family protein</fullName>
    </submittedName>
</protein>
<keyword evidence="4 7" id="KW-0812">Transmembrane</keyword>
<gene>
    <name evidence="8" type="ORF">HHUB_1572</name>
</gene>
<dbReference type="RefSeq" id="WP_059055998.1">
    <property type="nucleotide sequence ID" value="NZ_CEML01000002.1"/>
</dbReference>
<evidence type="ECO:0000256" key="3">
    <source>
        <dbReference type="ARBA" id="ARBA00022475"/>
    </source>
</evidence>
<feature type="transmembrane region" description="Helical" evidence="7">
    <location>
        <begin position="313"/>
        <end position="334"/>
    </location>
</feature>
<dbReference type="Proteomes" id="UP000066737">
    <property type="component" value="Chromosome I"/>
</dbReference>
<dbReference type="PANTHER" id="PTHR39087">
    <property type="entry name" value="UPF0104 MEMBRANE PROTEIN MJ1595"/>
    <property type="match status" value="1"/>
</dbReference>
<dbReference type="STRING" id="1407499.HHUB_1572"/>
<dbReference type="KEGG" id="hhb:Hhub_1572"/>
<dbReference type="OrthoDB" id="253420at2157"/>
<dbReference type="AlphaFoldDB" id="A0A0U5H081"/>
<organism evidence="8 9">
    <name type="scientific">Halobacterium hubeiense</name>
    <dbReference type="NCBI Taxonomy" id="1407499"/>
    <lineage>
        <taxon>Archaea</taxon>
        <taxon>Methanobacteriati</taxon>
        <taxon>Methanobacteriota</taxon>
        <taxon>Stenosarchaea group</taxon>
        <taxon>Halobacteria</taxon>
        <taxon>Halobacteriales</taxon>
        <taxon>Halobacteriaceae</taxon>
        <taxon>Halobacterium</taxon>
    </lineage>
</organism>
<evidence type="ECO:0000313" key="8">
    <source>
        <dbReference type="EMBL" id="CQH49908.1"/>
    </source>
</evidence>
<dbReference type="InterPro" id="IPR022791">
    <property type="entry name" value="L-PG_synthase/AglD"/>
</dbReference>
<keyword evidence="9" id="KW-1185">Reference proteome</keyword>
<feature type="transmembrane region" description="Helical" evidence="7">
    <location>
        <begin position="282"/>
        <end position="301"/>
    </location>
</feature>
<keyword evidence="6 7" id="KW-0472">Membrane</keyword>
<reference evidence="9" key="1">
    <citation type="journal article" date="2016" name="Environ. Microbiol.">
        <title>The complete genome of a viable archaeum isolated from 123-million-year-old rock salt.</title>
        <authorList>
            <person name="Jaakkola S.T."/>
            <person name="Pfeiffer F."/>
            <person name="Ravantti J.J."/>
            <person name="Guo Q."/>
            <person name="Liu Y."/>
            <person name="Chen X."/>
            <person name="Ma H."/>
            <person name="Yang C."/>
            <person name="Oksanen H.M."/>
            <person name="Bamford D.H."/>
        </authorList>
    </citation>
    <scope>NUCLEOTIDE SEQUENCE</scope>
    <source>
        <strain evidence="9">JI20-1</strain>
    </source>
</reference>
<dbReference type="PANTHER" id="PTHR39087:SF2">
    <property type="entry name" value="UPF0104 MEMBRANE PROTEIN MJ1595"/>
    <property type="match status" value="1"/>
</dbReference>
<feature type="transmembrane region" description="Helical" evidence="7">
    <location>
        <begin position="153"/>
        <end position="174"/>
    </location>
</feature>
<dbReference type="GeneID" id="26658253"/>